<dbReference type="Gene3D" id="3.40.630.30">
    <property type="match status" value="1"/>
</dbReference>
<evidence type="ECO:0000256" key="3">
    <source>
        <dbReference type="ARBA" id="ARBA00031876"/>
    </source>
</evidence>
<dbReference type="InParanoid" id="A0A6P8HC34"/>
<name>A0A6P8HC34_ACTTE</name>
<evidence type="ECO:0000259" key="4">
    <source>
        <dbReference type="PROSITE" id="PS51729"/>
    </source>
</evidence>
<dbReference type="InterPro" id="IPR016181">
    <property type="entry name" value="Acyl_CoA_acyltransferase"/>
</dbReference>
<dbReference type="PANTHER" id="PTHR31435:SF9">
    <property type="entry name" value="PROTEIN NATD1"/>
    <property type="match status" value="1"/>
</dbReference>
<dbReference type="PANTHER" id="PTHR31435">
    <property type="entry name" value="PROTEIN NATD1"/>
    <property type="match status" value="1"/>
</dbReference>
<comment type="similarity">
    <text evidence="1">Belongs to the NATD1 family.</text>
</comment>
<dbReference type="FunCoup" id="A0A6P8HC34">
    <property type="interactions" value="5"/>
</dbReference>
<protein>
    <recommendedName>
        <fullName evidence="2">Protein NATD1</fullName>
    </recommendedName>
    <alternativeName>
        <fullName evidence="3">N-acetyltransferase domain-containing protein 1</fullName>
    </alternativeName>
</protein>
<evidence type="ECO:0000313" key="6">
    <source>
        <dbReference type="RefSeq" id="XP_031553989.1"/>
    </source>
</evidence>
<evidence type="ECO:0000313" key="5">
    <source>
        <dbReference type="Proteomes" id="UP000515163"/>
    </source>
</evidence>
<sequence length="131" mass="15002">MWRSFGVLSSDFSSFFRSRSSILNRFSSSYGIMSNTEVNHDIQEGYFFIDLGKDKAVLEYEKEGKNTLNMWHTEVPVSHRGQGLAAHLAKAALDHAVENNLRVKPTCSYIQKYLKDNPLPQYTERVLPAEQ</sequence>
<reference evidence="6" key="1">
    <citation type="submission" date="2025-08" db="UniProtKB">
        <authorList>
            <consortium name="RefSeq"/>
        </authorList>
    </citation>
    <scope>IDENTIFICATION</scope>
    <source>
        <tissue evidence="6">Tentacle</tissue>
    </source>
</reference>
<dbReference type="RefSeq" id="XP_031553989.1">
    <property type="nucleotide sequence ID" value="XM_031698129.1"/>
</dbReference>
<evidence type="ECO:0000256" key="2">
    <source>
        <dbReference type="ARBA" id="ARBA00020243"/>
    </source>
</evidence>
<dbReference type="InterPro" id="IPR031165">
    <property type="entry name" value="GNAT_YJDJ"/>
</dbReference>
<dbReference type="Pfam" id="PF14542">
    <property type="entry name" value="Acetyltransf_CG"/>
    <property type="match status" value="1"/>
</dbReference>
<proteinExistence type="inferred from homology"/>
<accession>A0A6P8HC34</accession>
<dbReference type="SUPFAM" id="SSF55729">
    <property type="entry name" value="Acyl-CoA N-acyltransferases (Nat)"/>
    <property type="match status" value="1"/>
</dbReference>
<organism evidence="5 6">
    <name type="scientific">Actinia tenebrosa</name>
    <name type="common">Australian red waratah sea anemone</name>
    <dbReference type="NCBI Taxonomy" id="6105"/>
    <lineage>
        <taxon>Eukaryota</taxon>
        <taxon>Metazoa</taxon>
        <taxon>Cnidaria</taxon>
        <taxon>Anthozoa</taxon>
        <taxon>Hexacorallia</taxon>
        <taxon>Actiniaria</taxon>
        <taxon>Actiniidae</taxon>
        <taxon>Actinia</taxon>
    </lineage>
</organism>
<dbReference type="InterPro" id="IPR045057">
    <property type="entry name" value="Gcn5-rel_NAT"/>
</dbReference>
<dbReference type="OrthoDB" id="74247at2759"/>
<dbReference type="Proteomes" id="UP000515163">
    <property type="component" value="Unplaced"/>
</dbReference>
<dbReference type="PROSITE" id="PS51729">
    <property type="entry name" value="GNAT_YJDJ"/>
    <property type="match status" value="1"/>
</dbReference>
<evidence type="ECO:0000256" key="1">
    <source>
        <dbReference type="ARBA" id="ARBA00006233"/>
    </source>
</evidence>
<gene>
    <name evidence="6" type="primary">LOC116291006</name>
</gene>
<feature type="domain" description="N-acetyltransferase" evidence="4">
    <location>
        <begin position="39"/>
        <end position="127"/>
    </location>
</feature>
<dbReference type="GeneID" id="116291006"/>
<dbReference type="AlphaFoldDB" id="A0A6P8HC34"/>
<dbReference type="KEGG" id="aten:116291006"/>
<keyword evidence="5" id="KW-1185">Reference proteome</keyword>